<dbReference type="Gene3D" id="2.60.40.2310">
    <property type="match status" value="1"/>
</dbReference>
<dbReference type="InterPro" id="IPR000209">
    <property type="entry name" value="Peptidase_S8/S53_dom"/>
</dbReference>
<keyword evidence="4" id="KW-0805">Transcription regulation</keyword>
<feature type="region of interest" description="Disordered" evidence="8">
    <location>
        <begin position="64"/>
        <end position="141"/>
    </location>
</feature>
<keyword evidence="11" id="KW-1185">Reference proteome</keyword>
<evidence type="ECO:0000313" key="10">
    <source>
        <dbReference type="EnsemblPlants" id="QL12p034212:mrna"/>
    </source>
</evidence>
<dbReference type="InterPro" id="IPR036852">
    <property type="entry name" value="Peptidase_S8/S53_dom_sf"/>
</dbReference>
<feature type="region of interest" description="Disordered" evidence="8">
    <location>
        <begin position="295"/>
        <end position="317"/>
    </location>
</feature>
<evidence type="ECO:0000256" key="8">
    <source>
        <dbReference type="SAM" id="MobiDB-lite"/>
    </source>
</evidence>
<dbReference type="InParanoid" id="A0A7N2N5Q1"/>
<evidence type="ECO:0000256" key="7">
    <source>
        <dbReference type="ARBA" id="ARBA00023242"/>
    </source>
</evidence>
<dbReference type="PROSITE" id="PS51742">
    <property type="entry name" value="PPC"/>
    <property type="match status" value="1"/>
</dbReference>
<dbReference type="GO" id="GO:0005576">
    <property type="term" value="C:extracellular region"/>
    <property type="evidence" value="ECO:0007669"/>
    <property type="project" value="UniProtKB-SubCell"/>
</dbReference>
<dbReference type="EMBL" id="LRBV02000012">
    <property type="status" value="NOT_ANNOTATED_CDS"/>
    <property type="molecule type" value="Genomic_DNA"/>
</dbReference>
<feature type="domain" description="PPC" evidence="9">
    <location>
        <begin position="153"/>
        <end position="292"/>
    </location>
</feature>
<protein>
    <recommendedName>
        <fullName evidence="9">PPC domain-containing protein</fullName>
    </recommendedName>
</protein>
<dbReference type="Gene3D" id="3.40.50.200">
    <property type="entry name" value="Peptidase S8/S53 domain"/>
    <property type="match status" value="2"/>
</dbReference>
<dbReference type="Gene3D" id="3.50.30.30">
    <property type="match status" value="1"/>
</dbReference>
<keyword evidence="3" id="KW-0732">Signal</keyword>
<dbReference type="AlphaFoldDB" id="A0A7N2N5Q1"/>
<dbReference type="InterPro" id="IPR045051">
    <property type="entry name" value="SBT"/>
</dbReference>
<dbReference type="InterPro" id="IPR005175">
    <property type="entry name" value="PPC_dom"/>
</dbReference>
<comment type="subcellular location">
    <subcellularLocation>
        <location evidence="1">Secreted</location>
    </subcellularLocation>
</comment>
<evidence type="ECO:0000256" key="1">
    <source>
        <dbReference type="ARBA" id="ARBA00004613"/>
    </source>
</evidence>
<evidence type="ECO:0000256" key="2">
    <source>
        <dbReference type="ARBA" id="ARBA00011073"/>
    </source>
</evidence>
<evidence type="ECO:0000256" key="5">
    <source>
        <dbReference type="ARBA" id="ARBA00023125"/>
    </source>
</evidence>
<dbReference type="EnsemblPlants" id="QL12p034212:mrna">
    <property type="protein sequence ID" value="QL12p034212:mrna"/>
    <property type="gene ID" value="QL12p034212"/>
</dbReference>
<evidence type="ECO:0000259" key="9">
    <source>
        <dbReference type="PROSITE" id="PS51742"/>
    </source>
</evidence>
<dbReference type="Gene3D" id="3.30.1330.80">
    <property type="entry name" value="Hypothetical protein, similar to alpha- acetolactate decarboxylase, domain 2"/>
    <property type="match status" value="1"/>
</dbReference>
<evidence type="ECO:0000256" key="3">
    <source>
        <dbReference type="ARBA" id="ARBA00022729"/>
    </source>
</evidence>
<dbReference type="SUPFAM" id="SSF52743">
    <property type="entry name" value="Subtilisin-like"/>
    <property type="match status" value="1"/>
</dbReference>
<organism evidence="10 11">
    <name type="scientific">Quercus lobata</name>
    <name type="common">Valley oak</name>
    <dbReference type="NCBI Taxonomy" id="97700"/>
    <lineage>
        <taxon>Eukaryota</taxon>
        <taxon>Viridiplantae</taxon>
        <taxon>Streptophyta</taxon>
        <taxon>Embryophyta</taxon>
        <taxon>Tracheophyta</taxon>
        <taxon>Spermatophyta</taxon>
        <taxon>Magnoliopsida</taxon>
        <taxon>eudicotyledons</taxon>
        <taxon>Gunneridae</taxon>
        <taxon>Pentapetalae</taxon>
        <taxon>rosids</taxon>
        <taxon>fabids</taxon>
        <taxon>Fagales</taxon>
        <taxon>Fagaceae</taxon>
        <taxon>Quercus</taxon>
    </lineage>
</organism>
<feature type="compositionally biased region" description="Polar residues" evidence="8">
    <location>
        <begin position="305"/>
        <end position="317"/>
    </location>
</feature>
<evidence type="ECO:0000256" key="6">
    <source>
        <dbReference type="ARBA" id="ARBA00023163"/>
    </source>
</evidence>
<proteinExistence type="inferred from homology"/>
<dbReference type="Gramene" id="QL12p034212:mrna">
    <property type="protein sequence ID" value="QL12p034212:mrna"/>
    <property type="gene ID" value="QL12p034212"/>
</dbReference>
<keyword evidence="7" id="KW-0539">Nucleus</keyword>
<accession>A0A7N2N5Q1</accession>
<dbReference type="SUPFAM" id="SSF117856">
    <property type="entry name" value="AF0104/ALDC/Ptd012-like"/>
    <property type="match status" value="1"/>
</dbReference>
<dbReference type="GO" id="GO:0006508">
    <property type="term" value="P:proteolysis"/>
    <property type="evidence" value="ECO:0007669"/>
    <property type="project" value="InterPro"/>
</dbReference>
<reference evidence="10 11" key="1">
    <citation type="journal article" date="2016" name="G3 (Bethesda)">
        <title>First Draft Assembly and Annotation of the Genome of a California Endemic Oak Quercus lobata Nee (Fagaceae).</title>
        <authorList>
            <person name="Sork V.L."/>
            <person name="Fitz-Gibbon S.T."/>
            <person name="Puiu D."/>
            <person name="Crepeau M."/>
            <person name="Gugger P.F."/>
            <person name="Sherman R."/>
            <person name="Stevens K."/>
            <person name="Langley C.H."/>
            <person name="Pellegrini M."/>
            <person name="Salzberg S.L."/>
        </authorList>
    </citation>
    <scope>NUCLEOTIDE SEQUENCE [LARGE SCALE GENOMIC DNA]</scope>
    <source>
        <strain evidence="10 11">cv. SW786</strain>
    </source>
</reference>
<comment type="similarity">
    <text evidence="2">Belongs to the peptidase S8 family.</text>
</comment>
<keyword evidence="5" id="KW-0238">DNA-binding</keyword>
<dbReference type="GO" id="GO:0003677">
    <property type="term" value="F:DNA binding"/>
    <property type="evidence" value="ECO:0007669"/>
    <property type="project" value="UniProtKB-KW"/>
</dbReference>
<dbReference type="PANTHER" id="PTHR10795">
    <property type="entry name" value="PROPROTEIN CONVERTASE SUBTILISIN/KEXIN"/>
    <property type="match status" value="1"/>
</dbReference>
<name>A0A7N2N5Q1_QUELO</name>
<dbReference type="CDD" id="cd11378">
    <property type="entry name" value="DUF296"/>
    <property type="match status" value="1"/>
</dbReference>
<keyword evidence="6" id="KW-0804">Transcription</keyword>
<evidence type="ECO:0000256" key="4">
    <source>
        <dbReference type="ARBA" id="ARBA00023015"/>
    </source>
</evidence>
<evidence type="ECO:0000313" key="11">
    <source>
        <dbReference type="Proteomes" id="UP000594261"/>
    </source>
</evidence>
<dbReference type="GO" id="GO:0004252">
    <property type="term" value="F:serine-type endopeptidase activity"/>
    <property type="evidence" value="ECO:0007669"/>
    <property type="project" value="InterPro"/>
</dbReference>
<sequence>MDGREAMALSSGSASYYMHRGGVSGSGAQSGMIHVPPGFRPLHSQGIPAQSNVRVSSVGPTFSVEPPHPNFTHGINMGVSPGVPSGEPIKKKRGRPRKYGPDGPVSLQLSPMSAAPNATPGSNSSSQKRARGRPPGTGRKQKLADLGEWMNNSAGMAFSPHVITIGVGEDIVAKILSFSQQRPRALCILSGTGTVSSVTLRQPASTGVSVTYEGRFQILCLSGSYLVAEDGGPRNRTGGISASLSSADGHVIGGGIAMLIASSPVQVVVCSFVYGGSKTKPKQLALAGAIGNEGSEAQRSDKLATPTSAPSSQNYNPSGISVWHGSRQAELRNNPHTGIDLTRLSSFKRPPEFLSLNPNTGLWLASNQGEGVIVGVIDTGIWPETKSFNDDGMTKNPKRWKGKCEEAQEFNASMCNKKLIGARSFGKGLIANKPGFNISVNSARDMVGHGTLTSSIVAGNYVKGASFFGYVTGTASGVAPRAKLAMYKVTGKSSTYESDVIAAIDQAIADGVDVISLSMVFLNESVPLEEDNLAKATFTAMEKASTIDRLFAGTIALGNGEDIVGWSIFPAWSLLDSNVLAAIIIIDNPSTYVMEDMHFLPLPCILISSDNARVLKDYVKSAKLPIANMTFQQTMIGVKPAPVVASYALRGPSPHTPCVLKPDIMAPGSLILGAWPPNTPVGEIQGQTVIPRFFGFIWDIFGMSSCYWCGCTSKSYSCSSPASDLNHPSFIVLLREPPEGSMDVVSPEKLIFRKRNEKKSYNLTITYGGKAKSSFGTLVWVEENGNHENRTNVSRIGPMWTEWTEMDQSRLNRN</sequence>
<dbReference type="Pfam" id="PF03479">
    <property type="entry name" value="PCC"/>
    <property type="match status" value="1"/>
</dbReference>
<dbReference type="Proteomes" id="UP000594261">
    <property type="component" value="Chromosome 12"/>
</dbReference>
<dbReference type="Pfam" id="PF00082">
    <property type="entry name" value="Peptidase_S8"/>
    <property type="match status" value="1"/>
</dbReference>
<reference evidence="10" key="2">
    <citation type="submission" date="2021-01" db="UniProtKB">
        <authorList>
            <consortium name="EnsemblPlants"/>
        </authorList>
    </citation>
    <scope>IDENTIFICATION</scope>
</reference>